<gene>
    <name evidence="2" type="primary">Znf862_0</name>
    <name evidence="2" type="ORF">G6Z77_0014154</name>
</gene>
<reference evidence="2 3" key="1">
    <citation type="submission" date="2020-02" db="EMBL/GenBank/DDBJ databases">
        <title>Relaxed selection underlies rapid genomic changes in the transitions from sociality to social parasitism in ants.</title>
        <authorList>
            <person name="Bi X."/>
        </authorList>
    </citation>
    <scope>NUCLEOTIDE SEQUENCE [LARGE SCALE GENOMIC DNA]</scope>
    <source>
        <strain evidence="2">BGI-DK2014b</strain>
        <tissue evidence="2">Whole body</tissue>
    </source>
</reference>
<sequence length="775" mass="89898">MCDELTKKRKRSFSEAWLTDERYKFWIREVSSDSNMYYCNVCNKNYSCDSIHVSRHANSACHKNNLEKNTLSINDDTSIHSSINDTSIKKCNNTLTFKKKWLYFEQFKCWLREAPHDENLFYCLICDKYLTAHLSHIYRHAESEAHVNKCKSSFNETSESNENLNVQNNESLLLFEERIKEAEIRFATLITEKNIAHTTANEILSLFQYIGKDPNVLQSMKMSRKKCTNIITNVLSPVETERVVNNIQNTKFTIFIDETSDICNDKWMTFLVRYIEPKTLDNRTQLVKLIDIDARDCSAEKLYEAFRNEMWTLQIPFTNIVALSCDNASVMTGKHLSFKKKLEQVCPRLLTFSCPCHSSALIANAACNKIPDFCEEFIKKIARYINSSPKRSAVFTEFCECFQEKSLKILKLCDTRWLSRYFCVERLLEYWDTIRYFLYEIVVSEKAGPAKDLLSIMDNVETKAYFLFLQYILDLFNKFNAHFQSLETRIHELQPKSLTLLYKICQNFLKNEHIQCFSVHILFSLKENQRNLNEINLGSECQEYLNELMMQGHENVVTIVRSNCLMFYVTAAEEIRKRLPVNDIFLSKLNVFGSSVCLQDTDRETSFSNVLFVAQTIGGFDEDALKKEWFALPLDFALQKKISLAKLRFDDMWKQILQSQYPKNIDKYPNLTKLLNAVRSLPNSNADAERMFSFLTDLKTKKRNKLSSVSVNAACIVKSALKARGETSLSMTIEEKHLSRMSTNILYSSVAKKKPSTLGLRAADTNDIAGPSRMD</sequence>
<dbReference type="InterPro" id="IPR012337">
    <property type="entry name" value="RNaseH-like_sf"/>
</dbReference>
<dbReference type="GO" id="GO:0046983">
    <property type="term" value="F:protein dimerization activity"/>
    <property type="evidence" value="ECO:0007669"/>
    <property type="project" value="InterPro"/>
</dbReference>
<protein>
    <submittedName>
        <fullName evidence="2">ZN862 protein</fullName>
    </submittedName>
</protein>
<evidence type="ECO:0000313" key="2">
    <source>
        <dbReference type="EMBL" id="KAG5322151.1"/>
    </source>
</evidence>
<name>A0A836FC78_9HYME</name>
<feature type="non-terminal residue" evidence="2">
    <location>
        <position position="775"/>
    </location>
</feature>
<dbReference type="Proteomes" id="UP000670152">
    <property type="component" value="Unassembled WGS sequence"/>
</dbReference>
<dbReference type="PANTHER" id="PTHR37162">
    <property type="entry name" value="HAT FAMILY DIMERISATION DOMAINCONTAINING PROTEIN-RELATED"/>
    <property type="match status" value="1"/>
</dbReference>
<feature type="domain" description="HAT C-terminal dimerisation" evidence="1">
    <location>
        <begin position="663"/>
        <end position="720"/>
    </location>
</feature>
<dbReference type="SUPFAM" id="SSF53098">
    <property type="entry name" value="Ribonuclease H-like"/>
    <property type="match status" value="1"/>
</dbReference>
<dbReference type="AlphaFoldDB" id="A0A836FC78"/>
<evidence type="ECO:0000259" key="1">
    <source>
        <dbReference type="Pfam" id="PF05699"/>
    </source>
</evidence>
<keyword evidence="3" id="KW-1185">Reference proteome</keyword>
<dbReference type="InterPro" id="IPR008906">
    <property type="entry name" value="HATC_C_dom"/>
</dbReference>
<evidence type="ECO:0000313" key="3">
    <source>
        <dbReference type="Proteomes" id="UP000670152"/>
    </source>
</evidence>
<comment type="caution">
    <text evidence="2">The sequence shown here is derived from an EMBL/GenBank/DDBJ whole genome shotgun (WGS) entry which is preliminary data.</text>
</comment>
<dbReference type="EMBL" id="JAANIB010009318">
    <property type="protein sequence ID" value="KAG5322151.1"/>
    <property type="molecule type" value="Genomic_DNA"/>
</dbReference>
<accession>A0A836FC78</accession>
<proteinExistence type="predicted"/>
<dbReference type="PANTHER" id="PTHR37162:SF1">
    <property type="entry name" value="BED-TYPE DOMAIN-CONTAINING PROTEIN"/>
    <property type="match status" value="1"/>
</dbReference>
<dbReference type="Pfam" id="PF05699">
    <property type="entry name" value="Dimer_Tnp_hAT"/>
    <property type="match status" value="1"/>
</dbReference>
<dbReference type="OrthoDB" id="8046116at2759"/>
<feature type="non-terminal residue" evidence="2">
    <location>
        <position position="1"/>
    </location>
</feature>
<organism evidence="2 3">
    <name type="scientific">Acromyrmex heyeri</name>
    <dbReference type="NCBI Taxonomy" id="230685"/>
    <lineage>
        <taxon>Eukaryota</taxon>
        <taxon>Metazoa</taxon>
        <taxon>Ecdysozoa</taxon>
        <taxon>Arthropoda</taxon>
        <taxon>Hexapoda</taxon>
        <taxon>Insecta</taxon>
        <taxon>Pterygota</taxon>
        <taxon>Neoptera</taxon>
        <taxon>Endopterygota</taxon>
        <taxon>Hymenoptera</taxon>
        <taxon>Apocrita</taxon>
        <taxon>Aculeata</taxon>
        <taxon>Formicoidea</taxon>
        <taxon>Formicidae</taxon>
        <taxon>Myrmicinae</taxon>
        <taxon>Acromyrmex</taxon>
    </lineage>
</organism>